<gene>
    <name evidence="1" type="ORF">EEB11_17665</name>
</gene>
<protein>
    <recommendedName>
        <fullName evidence="3">Response regulatory domain-containing protein</fullName>
    </recommendedName>
</protein>
<organism evidence="1 2">
    <name type="scientific">Pseudotabrizicola sediminis</name>
    <dbReference type="NCBI Taxonomy" id="2486418"/>
    <lineage>
        <taxon>Bacteria</taxon>
        <taxon>Pseudomonadati</taxon>
        <taxon>Pseudomonadota</taxon>
        <taxon>Alphaproteobacteria</taxon>
        <taxon>Rhodobacterales</taxon>
        <taxon>Paracoccaceae</taxon>
        <taxon>Pseudotabrizicola</taxon>
    </lineage>
</organism>
<accession>A0ABY2KLS5</accession>
<keyword evidence="2" id="KW-1185">Reference proteome</keyword>
<dbReference type="Gene3D" id="3.40.50.2300">
    <property type="match status" value="1"/>
</dbReference>
<dbReference type="SUPFAM" id="SSF52172">
    <property type="entry name" value="CheY-like"/>
    <property type="match status" value="1"/>
</dbReference>
<dbReference type="InterPro" id="IPR011006">
    <property type="entry name" value="CheY-like_superfamily"/>
</dbReference>
<sequence>MFRWEKAVTKKVLILENDLHIALQIAETLERCDAKVVGLTADKDAAFAIAEGEAVDCTALSDRSSNQRTAAALRACLGIPSILLP</sequence>
<comment type="caution">
    <text evidence="1">The sequence shown here is derived from an EMBL/GenBank/DDBJ whole genome shotgun (WGS) entry which is preliminary data.</text>
</comment>
<evidence type="ECO:0000313" key="2">
    <source>
        <dbReference type="Proteomes" id="UP000297741"/>
    </source>
</evidence>
<evidence type="ECO:0000313" key="1">
    <source>
        <dbReference type="EMBL" id="TGD41651.1"/>
    </source>
</evidence>
<dbReference type="EMBL" id="RPEM01000017">
    <property type="protein sequence ID" value="TGD41651.1"/>
    <property type="molecule type" value="Genomic_DNA"/>
</dbReference>
<proteinExistence type="predicted"/>
<evidence type="ECO:0008006" key="3">
    <source>
        <dbReference type="Google" id="ProtNLM"/>
    </source>
</evidence>
<name>A0ABY2KLS5_9RHOB</name>
<reference evidence="1 2" key="1">
    <citation type="submission" date="2018-11" db="EMBL/GenBank/DDBJ databases">
        <title>Tabrizicola sp. isolated from sediment of alpine lake.</title>
        <authorList>
            <person name="Liu Z."/>
        </authorList>
    </citation>
    <scope>NUCLEOTIDE SEQUENCE [LARGE SCALE GENOMIC DNA]</scope>
    <source>
        <strain evidence="1 2">DRYC-M-16</strain>
    </source>
</reference>
<dbReference type="Proteomes" id="UP000297741">
    <property type="component" value="Unassembled WGS sequence"/>
</dbReference>